<comment type="caution">
    <text evidence="1">The sequence shown here is derived from an EMBL/GenBank/DDBJ whole genome shotgun (WGS) entry which is preliminary data.</text>
</comment>
<proteinExistence type="predicted"/>
<dbReference type="PIRSF" id="PIRSF018637">
    <property type="entry name" value="TrmK"/>
    <property type="match status" value="1"/>
</dbReference>
<keyword evidence="1" id="KW-0808">Transferase</keyword>
<keyword evidence="2" id="KW-1185">Reference proteome</keyword>
<dbReference type="AlphaFoldDB" id="R7RPF9"/>
<keyword evidence="1" id="KW-0489">Methyltransferase</keyword>
<sequence>MILSKRLEAVFDMIEKCNCLADIGTDHGYIPIKAIRENKCKKAIASDIKIGPIEVAKKNIKKYELSNLIEVRLGPGLSTLKNGEADVIVISGMGGNLISDIIKNDIQISKNSKYLILQPVQYPEILRQELFNLNFLIIDENIIKEDNKYYHIMKVSYGNKNEYKNQAEFYIGPVNIKKQNSTTFEYIQYKLDHLKLILNNLDRNLHKDKYDNLINLISDFEEVKKCLLK</sequence>
<dbReference type="InterPro" id="IPR029063">
    <property type="entry name" value="SAM-dependent_MTases_sf"/>
</dbReference>
<evidence type="ECO:0000313" key="1">
    <source>
        <dbReference type="EMBL" id="CDF58052.1"/>
    </source>
</evidence>
<dbReference type="Proteomes" id="UP000014923">
    <property type="component" value="Unassembled WGS sequence"/>
</dbReference>
<dbReference type="OrthoDB" id="5881184at2"/>
<evidence type="ECO:0000313" key="2">
    <source>
        <dbReference type="Proteomes" id="UP000014923"/>
    </source>
</evidence>
<dbReference type="EMBL" id="CAVN010000093">
    <property type="protein sequence ID" value="CDF58052.1"/>
    <property type="molecule type" value="Genomic_DNA"/>
</dbReference>
<dbReference type="Gene3D" id="3.40.50.150">
    <property type="entry name" value="Vaccinia Virus protein VP39"/>
    <property type="match status" value="1"/>
</dbReference>
<dbReference type="PANTHER" id="PTHR38451">
    <property type="entry name" value="TRNA (ADENINE(22)-N(1))-METHYLTRANSFERASE"/>
    <property type="match status" value="1"/>
</dbReference>
<dbReference type="Pfam" id="PF12847">
    <property type="entry name" value="Methyltransf_18"/>
    <property type="match status" value="1"/>
</dbReference>
<dbReference type="PANTHER" id="PTHR38451:SF1">
    <property type="entry name" value="TRNA (ADENINE(22)-N(1))-METHYLTRANSFERASE"/>
    <property type="match status" value="1"/>
</dbReference>
<dbReference type="RefSeq" id="WP_018661772.1">
    <property type="nucleotide sequence ID" value="NZ_HF952018.1"/>
</dbReference>
<reference evidence="1" key="1">
    <citation type="submission" date="2013-03" db="EMBL/GenBank/DDBJ databases">
        <title>Draft genome sequence of the hydrogen-ethanol-producing anaerobic alkalithermophilic Caloramator celere.</title>
        <authorList>
            <person name="Ciranna A."/>
            <person name="Larjo A."/>
            <person name="Kivisto A."/>
            <person name="Santala V."/>
            <person name="Roos C."/>
            <person name="Karp M."/>
        </authorList>
    </citation>
    <scope>NUCLEOTIDE SEQUENCE [LARGE SCALE GENOMIC DNA]</scope>
    <source>
        <strain evidence="1">DSM 8682</strain>
    </source>
</reference>
<dbReference type="eggNOG" id="COG2384">
    <property type="taxonomic scope" value="Bacteria"/>
</dbReference>
<gene>
    <name evidence="1" type="ORF">TCEL_01966</name>
</gene>
<dbReference type="SUPFAM" id="SSF53335">
    <property type="entry name" value="S-adenosyl-L-methionine-dependent methyltransferases"/>
    <property type="match status" value="1"/>
</dbReference>
<dbReference type="GO" id="GO:0160105">
    <property type="term" value="F:tRNA (adenine(22)-N1)-methyltransferase activity"/>
    <property type="evidence" value="ECO:0007669"/>
    <property type="project" value="InterPro"/>
</dbReference>
<organism evidence="1 2">
    <name type="scientific">Thermobrachium celere DSM 8682</name>
    <dbReference type="NCBI Taxonomy" id="941824"/>
    <lineage>
        <taxon>Bacteria</taxon>
        <taxon>Bacillati</taxon>
        <taxon>Bacillota</taxon>
        <taxon>Clostridia</taxon>
        <taxon>Eubacteriales</taxon>
        <taxon>Clostridiaceae</taxon>
        <taxon>Thermobrachium</taxon>
    </lineage>
</organism>
<accession>R7RPF9</accession>
<dbReference type="HOGENOM" id="CLU_071037_1_0_9"/>
<dbReference type="GO" id="GO:0032259">
    <property type="term" value="P:methylation"/>
    <property type="evidence" value="ECO:0007669"/>
    <property type="project" value="UniProtKB-KW"/>
</dbReference>
<protein>
    <submittedName>
        <fullName evidence="1">Putative tRNA-m1A22 methylase</fullName>
    </submittedName>
</protein>
<dbReference type="InterPro" id="IPR006901">
    <property type="entry name" value="TrmK"/>
</dbReference>
<name>R7RPF9_9CLOT</name>